<dbReference type="EMBL" id="JACBZP010000001">
    <property type="protein sequence ID" value="NYI66107.1"/>
    <property type="molecule type" value="Genomic_DNA"/>
</dbReference>
<comment type="caution">
    <text evidence="1">The sequence shown here is derived from an EMBL/GenBank/DDBJ whole genome shotgun (WGS) entry which is preliminary data.</text>
</comment>
<evidence type="ECO:0000313" key="1">
    <source>
        <dbReference type="EMBL" id="NYI66107.1"/>
    </source>
</evidence>
<gene>
    <name evidence="1" type="ORF">BJY26_000413</name>
</gene>
<keyword evidence="2" id="KW-1185">Reference proteome</keyword>
<dbReference type="Proteomes" id="UP000539111">
    <property type="component" value="Unassembled WGS sequence"/>
</dbReference>
<reference evidence="1 2" key="1">
    <citation type="submission" date="2020-07" db="EMBL/GenBank/DDBJ databases">
        <title>Sequencing the genomes of 1000 actinobacteria strains.</title>
        <authorList>
            <person name="Klenk H.-P."/>
        </authorList>
    </citation>
    <scope>NUCLEOTIDE SEQUENCE [LARGE SCALE GENOMIC DNA]</scope>
    <source>
        <strain evidence="1 2">DSM 26341</strain>
    </source>
</reference>
<protein>
    <submittedName>
        <fullName evidence="1">Uncharacterized protein</fullName>
    </submittedName>
</protein>
<dbReference type="AlphaFoldDB" id="A0A7Z0A840"/>
<proteinExistence type="predicted"/>
<organism evidence="1 2">
    <name type="scientific">Spelaeicoccus albus</name>
    <dbReference type="NCBI Taxonomy" id="1280376"/>
    <lineage>
        <taxon>Bacteria</taxon>
        <taxon>Bacillati</taxon>
        <taxon>Actinomycetota</taxon>
        <taxon>Actinomycetes</taxon>
        <taxon>Micrococcales</taxon>
        <taxon>Brevibacteriaceae</taxon>
        <taxon>Spelaeicoccus</taxon>
    </lineage>
</organism>
<dbReference type="RefSeq" id="WP_179425236.1">
    <property type="nucleotide sequence ID" value="NZ_JACBZP010000001.1"/>
</dbReference>
<accession>A0A7Z0A840</accession>
<name>A0A7Z0A840_9MICO</name>
<evidence type="ECO:0000313" key="2">
    <source>
        <dbReference type="Proteomes" id="UP000539111"/>
    </source>
</evidence>
<sequence length="100" mass="11294">MPHPAIDDGIAGARTILIRAREDGNDMWAIWATAAEIDRARKFGLSWDEVEGRIDLADPDTCFSEDRHVRAAWRMLIARNLDLVAAARQLLDEECTANWC</sequence>